<dbReference type="Gene3D" id="2.60.120.330">
    <property type="entry name" value="B-lactam Antibiotic, Isopenicillin N Synthase, Chain"/>
    <property type="match status" value="1"/>
</dbReference>
<feature type="region of interest" description="Disordered" evidence="2">
    <location>
        <begin position="153"/>
        <end position="221"/>
    </location>
</feature>
<feature type="compositionally biased region" description="Basic and acidic residues" evidence="2">
    <location>
        <begin position="158"/>
        <end position="189"/>
    </location>
</feature>
<feature type="domain" description="Fe2OG dioxygenase" evidence="3">
    <location>
        <begin position="203"/>
        <end position="336"/>
    </location>
</feature>
<dbReference type="SUPFAM" id="SSF51197">
    <property type="entry name" value="Clavaminate synthase-like"/>
    <property type="match status" value="1"/>
</dbReference>
<name>A0ABP0CPD2_9PEZI</name>
<dbReference type="PROSITE" id="PS51471">
    <property type="entry name" value="FE2OG_OXY"/>
    <property type="match status" value="1"/>
</dbReference>
<protein>
    <recommendedName>
        <fullName evidence="3">Fe2OG dioxygenase domain-containing protein</fullName>
    </recommendedName>
</protein>
<evidence type="ECO:0000256" key="1">
    <source>
        <dbReference type="RuleBase" id="RU003682"/>
    </source>
</evidence>
<keyword evidence="5" id="KW-1185">Reference proteome</keyword>
<comment type="caution">
    <text evidence="4">The sequence shown here is derived from an EMBL/GenBank/DDBJ whole genome shotgun (WGS) entry which is preliminary data.</text>
</comment>
<comment type="similarity">
    <text evidence="1">Belongs to the iron/ascorbate-dependent oxidoreductase family.</text>
</comment>
<evidence type="ECO:0000313" key="4">
    <source>
        <dbReference type="EMBL" id="CAK7233221.1"/>
    </source>
</evidence>
<evidence type="ECO:0000313" key="5">
    <source>
        <dbReference type="Proteomes" id="UP001642406"/>
    </source>
</evidence>
<gene>
    <name evidence="4" type="ORF">SBRCBS47491_008534</name>
</gene>
<dbReference type="InterPro" id="IPR027443">
    <property type="entry name" value="IPNS-like_sf"/>
</dbReference>
<reference evidence="4 5" key="1">
    <citation type="submission" date="2024-01" db="EMBL/GenBank/DDBJ databases">
        <authorList>
            <person name="Allen C."/>
            <person name="Tagirdzhanova G."/>
        </authorList>
    </citation>
    <scope>NUCLEOTIDE SEQUENCE [LARGE SCALE GENOMIC DNA]</scope>
</reference>
<sequence>MDVDFVPPPPRPPPLLSPESLHHLCTHGYVGLNLPHHLTEEYDQLLATFDAFFAQPADTKRLYRPGTGLGPEHLGPPTSATNTERGYNHIDGEKEYLTLRKSMTHLPPGIYDAAAPLWHDTAHLLHRILGDIGVYLGLEPTAWDSVVADSLEPSDGVYEDKKGGGKDEKEKAKDERDEKEKAKDERDGKAVNGRQRTHPRDDPPTLLRLFRYEPGGGGAEQHRDLGLLTLCVCWGKGLQVRPQLPPQPPVESNASSQSPPPPPPPIPWLDAPRVTVMTGDTLHVLSSYRIPSAQHRVVVDPKEAAESKANDSNEKAKTEDTSPSKSRRSIVFALRSTTAGDIDLTTFGGYGTVGARELYDNIRKSRVNINANKETRAVMRAEYERVHGKGKVKEVEEAETQSGKQPKADITESMDGDNTIEGELVGVA</sequence>
<feature type="region of interest" description="Disordered" evidence="2">
    <location>
        <begin position="390"/>
        <end position="428"/>
    </location>
</feature>
<keyword evidence="1" id="KW-0408">Iron</keyword>
<feature type="region of interest" description="Disordered" evidence="2">
    <location>
        <begin position="244"/>
        <end position="270"/>
    </location>
</feature>
<dbReference type="InterPro" id="IPR005123">
    <property type="entry name" value="Oxoglu/Fe-dep_dioxygenase_dom"/>
</dbReference>
<feature type="region of interest" description="Disordered" evidence="2">
    <location>
        <begin position="300"/>
        <end position="325"/>
    </location>
</feature>
<keyword evidence="1" id="KW-0479">Metal-binding</keyword>
<feature type="compositionally biased region" description="Pro residues" evidence="2">
    <location>
        <begin position="258"/>
        <end position="267"/>
    </location>
</feature>
<dbReference type="EMBL" id="CAWUHC010000113">
    <property type="protein sequence ID" value="CAK7233221.1"/>
    <property type="molecule type" value="Genomic_DNA"/>
</dbReference>
<accession>A0ABP0CPD2</accession>
<feature type="compositionally biased region" description="Basic and acidic residues" evidence="2">
    <location>
        <begin position="300"/>
        <end position="322"/>
    </location>
</feature>
<evidence type="ECO:0000259" key="3">
    <source>
        <dbReference type="PROSITE" id="PS51471"/>
    </source>
</evidence>
<organism evidence="4 5">
    <name type="scientific">Sporothrix bragantina</name>
    <dbReference type="NCBI Taxonomy" id="671064"/>
    <lineage>
        <taxon>Eukaryota</taxon>
        <taxon>Fungi</taxon>
        <taxon>Dikarya</taxon>
        <taxon>Ascomycota</taxon>
        <taxon>Pezizomycotina</taxon>
        <taxon>Sordariomycetes</taxon>
        <taxon>Sordariomycetidae</taxon>
        <taxon>Ophiostomatales</taxon>
        <taxon>Ophiostomataceae</taxon>
        <taxon>Sporothrix</taxon>
    </lineage>
</organism>
<proteinExistence type="inferred from homology"/>
<evidence type="ECO:0000256" key="2">
    <source>
        <dbReference type="SAM" id="MobiDB-lite"/>
    </source>
</evidence>
<dbReference type="Proteomes" id="UP001642406">
    <property type="component" value="Unassembled WGS sequence"/>
</dbReference>
<keyword evidence="1" id="KW-0560">Oxidoreductase</keyword>